<proteinExistence type="predicted"/>
<dbReference type="EnsemblPlants" id="KQK97617">
    <property type="protein sequence ID" value="KQK97617"/>
    <property type="gene ID" value="SETIT_012591mg"/>
</dbReference>
<dbReference type="Pfam" id="PF20241">
    <property type="entry name" value="DUF6598"/>
    <property type="match status" value="1"/>
</dbReference>
<dbReference type="OMA" id="YGRFTAT"/>
<keyword evidence="3" id="KW-1185">Reference proteome</keyword>
<evidence type="ECO:0000313" key="3">
    <source>
        <dbReference type="Proteomes" id="UP000004995"/>
    </source>
</evidence>
<organism evidence="2 3">
    <name type="scientific">Setaria italica</name>
    <name type="common">Foxtail millet</name>
    <name type="synonym">Panicum italicum</name>
    <dbReference type="NCBI Taxonomy" id="4555"/>
    <lineage>
        <taxon>Eukaryota</taxon>
        <taxon>Viridiplantae</taxon>
        <taxon>Streptophyta</taxon>
        <taxon>Embryophyta</taxon>
        <taxon>Tracheophyta</taxon>
        <taxon>Spermatophyta</taxon>
        <taxon>Magnoliopsida</taxon>
        <taxon>Liliopsida</taxon>
        <taxon>Poales</taxon>
        <taxon>Poaceae</taxon>
        <taxon>PACMAD clade</taxon>
        <taxon>Panicoideae</taxon>
        <taxon>Panicodae</taxon>
        <taxon>Paniceae</taxon>
        <taxon>Cenchrinae</taxon>
        <taxon>Setaria</taxon>
    </lineage>
</organism>
<dbReference type="PANTHER" id="PTHR33065">
    <property type="entry name" value="OS07G0486400 PROTEIN"/>
    <property type="match status" value="1"/>
</dbReference>
<dbReference type="Proteomes" id="UP000004995">
    <property type="component" value="Unassembled WGS sequence"/>
</dbReference>
<reference evidence="3" key="1">
    <citation type="journal article" date="2012" name="Nat. Biotechnol.">
        <title>Reference genome sequence of the model plant Setaria.</title>
        <authorList>
            <person name="Bennetzen J.L."/>
            <person name="Schmutz J."/>
            <person name="Wang H."/>
            <person name="Percifield R."/>
            <person name="Hawkins J."/>
            <person name="Pontaroli A.C."/>
            <person name="Estep M."/>
            <person name="Feng L."/>
            <person name="Vaughn J.N."/>
            <person name="Grimwood J."/>
            <person name="Jenkins J."/>
            <person name="Barry K."/>
            <person name="Lindquist E."/>
            <person name="Hellsten U."/>
            <person name="Deshpande S."/>
            <person name="Wang X."/>
            <person name="Wu X."/>
            <person name="Mitros T."/>
            <person name="Triplett J."/>
            <person name="Yang X."/>
            <person name="Ye C.Y."/>
            <person name="Mauro-Herrera M."/>
            <person name="Wang L."/>
            <person name="Li P."/>
            <person name="Sharma M."/>
            <person name="Sharma R."/>
            <person name="Ronald P.C."/>
            <person name="Panaud O."/>
            <person name="Kellogg E.A."/>
            <person name="Brutnell T.P."/>
            <person name="Doust A.N."/>
            <person name="Tuskan G.A."/>
            <person name="Rokhsar D."/>
            <person name="Devos K.M."/>
        </authorList>
    </citation>
    <scope>NUCLEOTIDE SEQUENCE [LARGE SCALE GENOMIC DNA]</scope>
    <source>
        <strain evidence="3">cv. Yugu1</strain>
    </source>
</reference>
<feature type="domain" description="DUF6598" evidence="1">
    <location>
        <begin position="2"/>
        <end position="165"/>
    </location>
</feature>
<dbReference type="Gramene" id="KQK97617">
    <property type="protein sequence ID" value="KQK97617"/>
    <property type="gene ID" value="SETIT_012591mg"/>
</dbReference>
<dbReference type="EMBL" id="AGNK02004380">
    <property type="status" value="NOT_ANNOTATED_CDS"/>
    <property type="molecule type" value="Genomic_DNA"/>
</dbReference>
<dbReference type="HOGENOM" id="CLU_030845_3_1_1"/>
<dbReference type="STRING" id="4555.K3YEC8"/>
<reference evidence="2" key="2">
    <citation type="submission" date="2018-08" db="UniProtKB">
        <authorList>
            <consortium name="EnsemblPlants"/>
        </authorList>
    </citation>
    <scope>IDENTIFICATION</scope>
    <source>
        <strain evidence="2">Yugu1</strain>
    </source>
</reference>
<name>K3YEC8_SETIT</name>
<dbReference type="AlphaFoldDB" id="K3YEC8"/>
<sequence length="175" mass="19403">MQNPYLVLRGPVRGVMFGDLVVFEVLLYVRGTTKSDDRELSLLAPCFIMELYTSRFSTLDFKLGYIVSSVEATISVQVIFGLSPDGFYGRFTATSAGINEEFVLLDSKDEKVSISGGEIKLSWRVGSVARQGVRVFLGGMDFTPQEMGTSFQALDVGFCKMKVTVDWSLLSYSRT</sequence>
<accession>K3YEC8</accession>
<evidence type="ECO:0000259" key="1">
    <source>
        <dbReference type="Pfam" id="PF20241"/>
    </source>
</evidence>
<dbReference type="PANTHER" id="PTHR33065:SF153">
    <property type="entry name" value="DUF6598 DOMAIN-CONTAINING PROTEIN"/>
    <property type="match status" value="1"/>
</dbReference>
<protein>
    <recommendedName>
        <fullName evidence="1">DUF6598 domain-containing protein</fullName>
    </recommendedName>
</protein>
<dbReference type="InParanoid" id="K3YEC8"/>
<evidence type="ECO:0000313" key="2">
    <source>
        <dbReference type="EnsemblPlants" id="KQK97617"/>
    </source>
</evidence>
<dbReference type="InterPro" id="IPR046533">
    <property type="entry name" value="DUF6598"/>
</dbReference>